<evidence type="ECO:0000259" key="6">
    <source>
        <dbReference type="PROSITE" id="PS50262"/>
    </source>
</evidence>
<dbReference type="PROSITE" id="PS50262">
    <property type="entry name" value="G_PROTEIN_RECEP_F1_2"/>
    <property type="match status" value="1"/>
</dbReference>
<evidence type="ECO:0000256" key="2">
    <source>
        <dbReference type="ARBA" id="ARBA00022692"/>
    </source>
</evidence>
<evidence type="ECO:0000256" key="3">
    <source>
        <dbReference type="ARBA" id="ARBA00022989"/>
    </source>
</evidence>
<feature type="transmembrane region" description="Helical" evidence="5">
    <location>
        <begin position="272"/>
        <end position="290"/>
    </location>
</feature>
<dbReference type="PANTHER" id="PTHR26451:SF897">
    <property type="entry name" value="TRACE AMINE-ASSOCIATED RECEPTOR 5-LIKE"/>
    <property type="match status" value="1"/>
</dbReference>
<feature type="transmembrane region" description="Helical" evidence="5">
    <location>
        <begin position="190"/>
        <end position="211"/>
    </location>
</feature>
<dbReference type="AlphaFoldDB" id="A0AAV7P5C6"/>
<dbReference type="GO" id="GO:0004930">
    <property type="term" value="F:G protein-coupled receptor activity"/>
    <property type="evidence" value="ECO:0007669"/>
    <property type="project" value="InterPro"/>
</dbReference>
<feature type="transmembrane region" description="Helical" evidence="5">
    <location>
        <begin position="101"/>
        <end position="122"/>
    </location>
</feature>
<accession>A0AAV7P5C6</accession>
<sequence>MDALPEAGGDIIADHGGLHAVSSVLGLAVMAPSLPICLLTGMGWLFLLHRHPLFARKARFLLLACTTLSHVVYFSAILLRFSLLHAETSVSRPLCAGILLLQNYGLFVELAAMDAMCLDLYLAVCRPQSYESVFAEENVHKALLLVFLVPLMPPVVVALLQIFEGSERQGSILCHMDSLDTSTLLTYSRFAMTLAIILPSVAAISLFYARVLRQGLISGTIVPSSVQARRILLVHLAQTGFYLLPILPFVLLGPLHNLGLGREWMVSTAKTTLLIFFTVGQVMGPIVHGLRSKEIHSCVMRHLGWERGVVVPLTI</sequence>
<gene>
    <name evidence="7" type="ORF">NDU88_000841</name>
</gene>
<feature type="transmembrane region" description="Helical" evidence="5">
    <location>
        <begin position="24"/>
        <end position="48"/>
    </location>
</feature>
<dbReference type="GO" id="GO:0005549">
    <property type="term" value="F:odorant binding"/>
    <property type="evidence" value="ECO:0007669"/>
    <property type="project" value="TreeGrafter"/>
</dbReference>
<comment type="subcellular location">
    <subcellularLocation>
        <location evidence="1">Membrane</location>
    </subcellularLocation>
</comment>
<dbReference type="PANTHER" id="PTHR26451">
    <property type="entry name" value="G_PROTEIN_RECEP_F1_2 DOMAIN-CONTAINING PROTEIN"/>
    <property type="match status" value="1"/>
</dbReference>
<reference evidence="7" key="1">
    <citation type="journal article" date="2022" name="bioRxiv">
        <title>Sequencing and chromosome-scale assembly of the giantPleurodeles waltlgenome.</title>
        <authorList>
            <person name="Brown T."/>
            <person name="Elewa A."/>
            <person name="Iarovenko S."/>
            <person name="Subramanian E."/>
            <person name="Araus A.J."/>
            <person name="Petzold A."/>
            <person name="Susuki M."/>
            <person name="Suzuki K.-i.T."/>
            <person name="Hayashi T."/>
            <person name="Toyoda A."/>
            <person name="Oliveira C."/>
            <person name="Osipova E."/>
            <person name="Leigh N.D."/>
            <person name="Simon A."/>
            <person name="Yun M.H."/>
        </authorList>
    </citation>
    <scope>NUCLEOTIDE SEQUENCE</scope>
    <source>
        <strain evidence="7">20211129_DDA</strain>
        <tissue evidence="7">Liver</tissue>
    </source>
</reference>
<dbReference type="InterPro" id="IPR052921">
    <property type="entry name" value="GPCR1_Superfamily_Member"/>
</dbReference>
<dbReference type="InterPro" id="IPR000276">
    <property type="entry name" value="GPCR_Rhodpsn"/>
</dbReference>
<comment type="caution">
    <text evidence="7">The sequence shown here is derived from an EMBL/GenBank/DDBJ whole genome shotgun (WGS) entry which is preliminary data.</text>
</comment>
<evidence type="ECO:0000313" key="7">
    <source>
        <dbReference type="EMBL" id="KAJ1122349.1"/>
    </source>
</evidence>
<evidence type="ECO:0000256" key="1">
    <source>
        <dbReference type="ARBA" id="ARBA00004370"/>
    </source>
</evidence>
<evidence type="ECO:0000313" key="8">
    <source>
        <dbReference type="Proteomes" id="UP001066276"/>
    </source>
</evidence>
<dbReference type="InterPro" id="IPR017452">
    <property type="entry name" value="GPCR_Rhodpsn_7TM"/>
</dbReference>
<dbReference type="SUPFAM" id="SSF81321">
    <property type="entry name" value="Family A G protein-coupled receptor-like"/>
    <property type="match status" value="1"/>
</dbReference>
<evidence type="ECO:0000256" key="4">
    <source>
        <dbReference type="ARBA" id="ARBA00023136"/>
    </source>
</evidence>
<keyword evidence="2 5" id="KW-0812">Transmembrane</keyword>
<feature type="domain" description="G-protein coupled receptors family 1 profile" evidence="6">
    <location>
        <begin position="40"/>
        <end position="288"/>
    </location>
</feature>
<dbReference type="GO" id="GO:0004984">
    <property type="term" value="F:olfactory receptor activity"/>
    <property type="evidence" value="ECO:0007669"/>
    <property type="project" value="TreeGrafter"/>
</dbReference>
<keyword evidence="4 5" id="KW-0472">Membrane</keyword>
<dbReference type="Proteomes" id="UP001066276">
    <property type="component" value="Chromosome 7"/>
</dbReference>
<dbReference type="Gene3D" id="1.20.1070.10">
    <property type="entry name" value="Rhodopsin 7-helix transmembrane proteins"/>
    <property type="match status" value="1"/>
</dbReference>
<organism evidence="7 8">
    <name type="scientific">Pleurodeles waltl</name>
    <name type="common">Iberian ribbed newt</name>
    <dbReference type="NCBI Taxonomy" id="8319"/>
    <lineage>
        <taxon>Eukaryota</taxon>
        <taxon>Metazoa</taxon>
        <taxon>Chordata</taxon>
        <taxon>Craniata</taxon>
        <taxon>Vertebrata</taxon>
        <taxon>Euteleostomi</taxon>
        <taxon>Amphibia</taxon>
        <taxon>Batrachia</taxon>
        <taxon>Caudata</taxon>
        <taxon>Salamandroidea</taxon>
        <taxon>Salamandridae</taxon>
        <taxon>Pleurodelinae</taxon>
        <taxon>Pleurodeles</taxon>
    </lineage>
</organism>
<keyword evidence="8" id="KW-1185">Reference proteome</keyword>
<feature type="transmembrane region" description="Helical" evidence="5">
    <location>
        <begin position="60"/>
        <end position="81"/>
    </location>
</feature>
<proteinExistence type="predicted"/>
<feature type="transmembrane region" description="Helical" evidence="5">
    <location>
        <begin position="142"/>
        <end position="163"/>
    </location>
</feature>
<dbReference type="Pfam" id="PF00001">
    <property type="entry name" value="7tm_1"/>
    <property type="match status" value="1"/>
</dbReference>
<protein>
    <recommendedName>
        <fullName evidence="6">G-protein coupled receptors family 1 profile domain-containing protein</fullName>
    </recommendedName>
</protein>
<feature type="transmembrane region" description="Helical" evidence="5">
    <location>
        <begin position="232"/>
        <end position="252"/>
    </location>
</feature>
<name>A0AAV7P5C6_PLEWA</name>
<evidence type="ECO:0000256" key="5">
    <source>
        <dbReference type="SAM" id="Phobius"/>
    </source>
</evidence>
<keyword evidence="3 5" id="KW-1133">Transmembrane helix</keyword>
<dbReference type="EMBL" id="JANPWB010000011">
    <property type="protein sequence ID" value="KAJ1122349.1"/>
    <property type="molecule type" value="Genomic_DNA"/>
</dbReference>
<dbReference type="GO" id="GO:0016020">
    <property type="term" value="C:membrane"/>
    <property type="evidence" value="ECO:0007669"/>
    <property type="project" value="UniProtKB-SubCell"/>
</dbReference>